<gene>
    <name evidence="1" type="ORF">D1013_09145</name>
</gene>
<accession>A0A3G2L5G5</accession>
<dbReference type="PROSITE" id="PS51257">
    <property type="entry name" value="PROKAR_LIPOPROTEIN"/>
    <property type="match status" value="1"/>
</dbReference>
<dbReference type="AlphaFoldDB" id="A0A3G2L5G5"/>
<evidence type="ECO:0008006" key="3">
    <source>
        <dbReference type="Google" id="ProtNLM"/>
    </source>
</evidence>
<dbReference type="OrthoDB" id="882993at2"/>
<sequence length="143" mass="16031">MRGILILLVIATVWSSCSSSSESAHFGLAMYYELTSLNSGMSGEILDKEELGFRESIEFFPDSTFIKRRVYPDSTSTAFGKYDSVNSGGNDYLKLYYSDDTYLIQSCGNSLVEHLSILSESEMYNGGYLLCDGPGYYYTRTKK</sequence>
<protein>
    <recommendedName>
        <fullName evidence="3">Lipoprotein</fullName>
    </recommendedName>
</protein>
<keyword evidence="2" id="KW-1185">Reference proteome</keyword>
<dbReference type="KEGG" id="emar:D1013_09145"/>
<name>A0A3G2L5G5_9FLAO</name>
<proteinExistence type="predicted"/>
<reference evidence="1 2" key="1">
    <citation type="submission" date="2018-08" db="EMBL/GenBank/DDBJ databases">
        <title>The reduced genetic potential of extracellular carbohydrate catabolism in Euzebyella marina RN62, a Flavobacteriia bacterium isolated from the hadal water.</title>
        <authorList>
            <person name="Xue C."/>
        </authorList>
    </citation>
    <scope>NUCLEOTIDE SEQUENCE [LARGE SCALE GENOMIC DNA]</scope>
    <source>
        <strain evidence="1 2">RN62</strain>
    </source>
</reference>
<dbReference type="RefSeq" id="WP_121848530.1">
    <property type="nucleotide sequence ID" value="NZ_CP032050.1"/>
</dbReference>
<evidence type="ECO:0000313" key="2">
    <source>
        <dbReference type="Proteomes" id="UP000276309"/>
    </source>
</evidence>
<evidence type="ECO:0000313" key="1">
    <source>
        <dbReference type="EMBL" id="AYN67514.1"/>
    </source>
</evidence>
<dbReference type="Proteomes" id="UP000276309">
    <property type="component" value="Chromosome"/>
</dbReference>
<organism evidence="1 2">
    <name type="scientific">Euzebyella marina</name>
    <dbReference type="NCBI Taxonomy" id="1761453"/>
    <lineage>
        <taxon>Bacteria</taxon>
        <taxon>Pseudomonadati</taxon>
        <taxon>Bacteroidota</taxon>
        <taxon>Flavobacteriia</taxon>
        <taxon>Flavobacteriales</taxon>
        <taxon>Flavobacteriaceae</taxon>
        <taxon>Euzebyella</taxon>
    </lineage>
</organism>
<dbReference type="EMBL" id="CP032050">
    <property type="protein sequence ID" value="AYN67514.1"/>
    <property type="molecule type" value="Genomic_DNA"/>
</dbReference>